<protein>
    <submittedName>
        <fullName evidence="2">Uncharacterized protein</fullName>
    </submittedName>
</protein>
<dbReference type="PANTHER" id="PTHR33333:SF46">
    <property type="entry name" value="LOW QUALITY PROTEIN: GLYCINE-RICH PROTEIN DOT1"/>
    <property type="match status" value="1"/>
</dbReference>
<accession>A0AAD3RZW3</accession>
<keyword evidence="3" id="KW-1185">Reference proteome</keyword>
<dbReference type="PANTHER" id="PTHR33333">
    <property type="entry name" value="ERYTHROCYTE MEMBRANE PROTEIN 1-LIKE"/>
    <property type="match status" value="1"/>
</dbReference>
<organism evidence="2 3">
    <name type="scientific">Nepenthes gracilis</name>
    <name type="common">Slender pitcher plant</name>
    <dbReference type="NCBI Taxonomy" id="150966"/>
    <lineage>
        <taxon>Eukaryota</taxon>
        <taxon>Viridiplantae</taxon>
        <taxon>Streptophyta</taxon>
        <taxon>Embryophyta</taxon>
        <taxon>Tracheophyta</taxon>
        <taxon>Spermatophyta</taxon>
        <taxon>Magnoliopsida</taxon>
        <taxon>eudicotyledons</taxon>
        <taxon>Gunneridae</taxon>
        <taxon>Pentapetalae</taxon>
        <taxon>Caryophyllales</taxon>
        <taxon>Nepenthaceae</taxon>
        <taxon>Nepenthes</taxon>
    </lineage>
</organism>
<dbReference type="Proteomes" id="UP001279734">
    <property type="component" value="Unassembled WGS sequence"/>
</dbReference>
<feature type="transmembrane region" description="Helical" evidence="1">
    <location>
        <begin position="79"/>
        <end position="100"/>
    </location>
</feature>
<keyword evidence="1" id="KW-0472">Membrane</keyword>
<evidence type="ECO:0000256" key="1">
    <source>
        <dbReference type="SAM" id="Phobius"/>
    </source>
</evidence>
<dbReference type="InterPro" id="IPR039926">
    <property type="entry name" value="Egg_app_1"/>
</dbReference>
<keyword evidence="1" id="KW-0812">Transmembrane</keyword>
<keyword evidence="1" id="KW-1133">Transmembrane helix</keyword>
<dbReference type="EMBL" id="BSYO01000003">
    <property type="protein sequence ID" value="GMH01809.1"/>
    <property type="molecule type" value="Genomic_DNA"/>
</dbReference>
<sequence length="151" mass="17270">MDVAENTTMANHVLLSTKELVLALYNYAGQVGDEGSVRDLISYVLAKLKEWFLHLWHFVEQLVCKFDELFPPDTRAEKLYHWLAVATPFLVGALVLFLLFCCCKKCCCGRSVRMMRAPGRGGTLIPRNIFARNPKLYFQNLHAGRSIEEIF</sequence>
<evidence type="ECO:0000313" key="2">
    <source>
        <dbReference type="EMBL" id="GMH01809.1"/>
    </source>
</evidence>
<reference evidence="2" key="1">
    <citation type="submission" date="2023-05" db="EMBL/GenBank/DDBJ databases">
        <title>Nepenthes gracilis genome sequencing.</title>
        <authorList>
            <person name="Fukushima K."/>
        </authorList>
    </citation>
    <scope>NUCLEOTIDE SEQUENCE</scope>
    <source>
        <strain evidence="2">SING2019-196</strain>
    </source>
</reference>
<gene>
    <name evidence="2" type="ORF">Nepgr_003648</name>
</gene>
<dbReference type="AlphaFoldDB" id="A0AAD3RZW3"/>
<evidence type="ECO:0000313" key="3">
    <source>
        <dbReference type="Proteomes" id="UP001279734"/>
    </source>
</evidence>
<proteinExistence type="predicted"/>
<name>A0AAD3RZW3_NEPGR</name>
<comment type="caution">
    <text evidence="2">The sequence shown here is derived from an EMBL/GenBank/DDBJ whole genome shotgun (WGS) entry which is preliminary data.</text>
</comment>